<dbReference type="AlphaFoldDB" id="A0A6C2U6A6"/>
<feature type="signal peptide" evidence="1">
    <location>
        <begin position="1"/>
        <end position="28"/>
    </location>
</feature>
<dbReference type="Proteomes" id="UP000366872">
    <property type="component" value="Unassembled WGS sequence"/>
</dbReference>
<evidence type="ECO:0008006" key="4">
    <source>
        <dbReference type="Google" id="ProtNLM"/>
    </source>
</evidence>
<sequence>MKTERNWLKFARRTATLALIVCCTMALTSCNDDDGGGGGDGSTVVGTYELTRLQAGSYDISFPTAEGYYERFTFFSDGSCDVETNYSTLSTTDASGNVTSLEFEAEGIIKFNVDYQRSGDTLTFPGLTDHSYSLSGSTMTMVDEDGWIYTYSKK</sequence>
<proteinExistence type="predicted"/>
<evidence type="ECO:0000313" key="3">
    <source>
        <dbReference type="Proteomes" id="UP000366872"/>
    </source>
</evidence>
<reference evidence="2 3" key="1">
    <citation type="submission" date="2019-04" db="EMBL/GenBank/DDBJ databases">
        <authorList>
            <person name="Van Vliet M D."/>
        </authorList>
    </citation>
    <scope>NUCLEOTIDE SEQUENCE [LARGE SCALE GENOMIC DNA]</scope>
    <source>
        <strain evidence="2 3">F1</strain>
    </source>
</reference>
<name>A0A6C2U6A6_PONDE</name>
<dbReference type="EMBL" id="CAAHFG010000002">
    <property type="protein sequence ID" value="VGO15550.1"/>
    <property type="molecule type" value="Genomic_DNA"/>
</dbReference>
<organism evidence="2 3">
    <name type="scientific">Pontiella desulfatans</name>
    <dbReference type="NCBI Taxonomy" id="2750659"/>
    <lineage>
        <taxon>Bacteria</taxon>
        <taxon>Pseudomonadati</taxon>
        <taxon>Kiritimatiellota</taxon>
        <taxon>Kiritimatiellia</taxon>
        <taxon>Kiritimatiellales</taxon>
        <taxon>Pontiellaceae</taxon>
        <taxon>Pontiella</taxon>
    </lineage>
</organism>
<accession>A0A6C2U6A6</accession>
<evidence type="ECO:0000256" key="1">
    <source>
        <dbReference type="SAM" id="SignalP"/>
    </source>
</evidence>
<dbReference type="RefSeq" id="WP_136081103.1">
    <property type="nucleotide sequence ID" value="NZ_CAAHFG010000002.1"/>
</dbReference>
<keyword evidence="3" id="KW-1185">Reference proteome</keyword>
<protein>
    <recommendedName>
        <fullName evidence="4">Lipocalin-like domain-containing protein</fullName>
    </recommendedName>
</protein>
<evidence type="ECO:0000313" key="2">
    <source>
        <dbReference type="EMBL" id="VGO15550.1"/>
    </source>
</evidence>
<dbReference type="PROSITE" id="PS51257">
    <property type="entry name" value="PROKAR_LIPOPROTEIN"/>
    <property type="match status" value="1"/>
</dbReference>
<gene>
    <name evidence="2" type="ORF">PDESU_04135</name>
</gene>
<feature type="chain" id="PRO_5025456778" description="Lipocalin-like domain-containing protein" evidence="1">
    <location>
        <begin position="29"/>
        <end position="154"/>
    </location>
</feature>
<keyword evidence="1" id="KW-0732">Signal</keyword>